<gene>
    <name evidence="2" type="ORF">E4U43_001713</name>
</gene>
<evidence type="ECO:0000256" key="1">
    <source>
        <dbReference type="SAM" id="MobiDB-lite"/>
    </source>
</evidence>
<reference evidence="2" key="1">
    <citation type="journal article" date="2020" name="bioRxiv">
        <title>Whole genome comparisons of ergot fungi reveals the divergence and evolution of species within the genus Claviceps are the result of varying mechanisms driving genome evolution and host range expansion.</title>
        <authorList>
            <person name="Wyka S.A."/>
            <person name="Mondo S.J."/>
            <person name="Liu M."/>
            <person name="Dettman J."/>
            <person name="Nalam V."/>
            <person name="Broders K.D."/>
        </authorList>
    </citation>
    <scope>NUCLEOTIDE SEQUENCE</scope>
    <source>
        <strain evidence="2">CCC 602</strain>
    </source>
</reference>
<proteinExistence type="predicted"/>
<dbReference type="Proteomes" id="UP000748025">
    <property type="component" value="Unassembled WGS sequence"/>
</dbReference>
<dbReference type="AlphaFoldDB" id="A0A9P7N8I4"/>
<feature type="region of interest" description="Disordered" evidence="1">
    <location>
        <begin position="1"/>
        <end position="69"/>
    </location>
</feature>
<sequence>MALANGSRMGISSSAAKLPPLYEHPVTTGSSSRLGSMSTLMGRDTSFIVMNSKQESRTETLRRASRNPI</sequence>
<evidence type="ECO:0000313" key="2">
    <source>
        <dbReference type="EMBL" id="KAG6000080.1"/>
    </source>
</evidence>
<comment type="caution">
    <text evidence="2">The sequence shown here is derived from an EMBL/GenBank/DDBJ whole genome shotgun (WGS) entry which is preliminary data.</text>
</comment>
<keyword evidence="3" id="KW-1185">Reference proteome</keyword>
<protein>
    <submittedName>
        <fullName evidence="2">Uncharacterized protein</fullName>
    </submittedName>
</protein>
<organism evidence="2 3">
    <name type="scientific">Claviceps pusilla</name>
    <dbReference type="NCBI Taxonomy" id="123648"/>
    <lineage>
        <taxon>Eukaryota</taxon>
        <taxon>Fungi</taxon>
        <taxon>Dikarya</taxon>
        <taxon>Ascomycota</taxon>
        <taxon>Pezizomycotina</taxon>
        <taxon>Sordariomycetes</taxon>
        <taxon>Hypocreomycetidae</taxon>
        <taxon>Hypocreales</taxon>
        <taxon>Clavicipitaceae</taxon>
        <taxon>Claviceps</taxon>
    </lineage>
</organism>
<dbReference type="EMBL" id="SRPW01001571">
    <property type="protein sequence ID" value="KAG6000080.1"/>
    <property type="molecule type" value="Genomic_DNA"/>
</dbReference>
<feature type="compositionally biased region" description="Polar residues" evidence="1">
    <location>
        <begin position="27"/>
        <end position="39"/>
    </location>
</feature>
<name>A0A9P7N8I4_9HYPO</name>
<accession>A0A9P7N8I4</accession>
<evidence type="ECO:0000313" key="3">
    <source>
        <dbReference type="Proteomes" id="UP000748025"/>
    </source>
</evidence>